<evidence type="ECO:0000256" key="1">
    <source>
        <dbReference type="SAM" id="MobiDB-lite"/>
    </source>
</evidence>
<evidence type="ECO:0000313" key="3">
    <source>
        <dbReference type="EMBL" id="GMH97928.1"/>
    </source>
</evidence>
<protein>
    <submittedName>
        <fullName evidence="3">Uncharacterized protein</fullName>
    </submittedName>
</protein>
<keyword evidence="4" id="KW-1185">Reference proteome</keyword>
<reference evidence="4" key="1">
    <citation type="journal article" date="2023" name="Commun. Biol.">
        <title>Genome analysis of Parmales, the sister group of diatoms, reveals the evolutionary specialization of diatoms from phago-mixotrophs to photoautotrophs.</title>
        <authorList>
            <person name="Ban H."/>
            <person name="Sato S."/>
            <person name="Yoshikawa S."/>
            <person name="Yamada K."/>
            <person name="Nakamura Y."/>
            <person name="Ichinomiya M."/>
            <person name="Sato N."/>
            <person name="Blanc-Mathieu R."/>
            <person name="Endo H."/>
            <person name="Kuwata A."/>
            <person name="Ogata H."/>
        </authorList>
    </citation>
    <scope>NUCLEOTIDE SEQUENCE [LARGE SCALE GENOMIC DNA]</scope>
    <source>
        <strain evidence="4">NIES 3699</strain>
    </source>
</reference>
<sequence>MLTYIILIAFFFNVVTTADVNVIEGTPLPLKITFLSPTSQTTTLPPSPSTYPIKSRTTSTTFTPNSPTSTHVMLKFSDVSTGWINLKPSSMYLKRVKISFITEPVIEIVKVETSYGKYEGDIEVEYVWKTRGGGGGIGGVLGGVVLFSIGMVGK</sequence>
<keyword evidence="2" id="KW-0732">Signal</keyword>
<feature type="region of interest" description="Disordered" evidence="1">
    <location>
        <begin position="39"/>
        <end position="64"/>
    </location>
</feature>
<comment type="caution">
    <text evidence="3">The sequence shown here is derived from an EMBL/GenBank/DDBJ whole genome shotgun (WGS) entry which is preliminary data.</text>
</comment>
<gene>
    <name evidence="3" type="ORF">TrVE_jg8350</name>
</gene>
<organism evidence="3 4">
    <name type="scientific">Triparma verrucosa</name>
    <dbReference type="NCBI Taxonomy" id="1606542"/>
    <lineage>
        <taxon>Eukaryota</taxon>
        <taxon>Sar</taxon>
        <taxon>Stramenopiles</taxon>
        <taxon>Ochrophyta</taxon>
        <taxon>Bolidophyceae</taxon>
        <taxon>Parmales</taxon>
        <taxon>Triparmaceae</taxon>
        <taxon>Triparma</taxon>
    </lineage>
</organism>
<evidence type="ECO:0000256" key="2">
    <source>
        <dbReference type="SAM" id="SignalP"/>
    </source>
</evidence>
<proteinExistence type="predicted"/>
<dbReference type="EMBL" id="BRXX01000208">
    <property type="protein sequence ID" value="GMH97928.1"/>
    <property type="molecule type" value="Genomic_DNA"/>
</dbReference>
<accession>A0A9W7C467</accession>
<name>A0A9W7C467_9STRA</name>
<dbReference type="AlphaFoldDB" id="A0A9W7C467"/>
<dbReference type="Proteomes" id="UP001165160">
    <property type="component" value="Unassembled WGS sequence"/>
</dbReference>
<evidence type="ECO:0000313" key="4">
    <source>
        <dbReference type="Proteomes" id="UP001165160"/>
    </source>
</evidence>
<feature type="chain" id="PRO_5040955831" evidence="2">
    <location>
        <begin position="18"/>
        <end position="154"/>
    </location>
</feature>
<feature type="signal peptide" evidence="2">
    <location>
        <begin position="1"/>
        <end position="17"/>
    </location>
</feature>